<protein>
    <submittedName>
        <fullName evidence="2">Uncharacterized protein</fullName>
    </submittedName>
</protein>
<dbReference type="EMBL" id="GBRH01165647">
    <property type="protein sequence ID" value="JAE32249.1"/>
    <property type="molecule type" value="Transcribed_RNA"/>
</dbReference>
<reference evidence="2" key="2">
    <citation type="journal article" date="2015" name="Data Brief">
        <title>Shoot transcriptome of the giant reed, Arundo donax.</title>
        <authorList>
            <person name="Barrero R.A."/>
            <person name="Guerrero F.D."/>
            <person name="Moolhuijzen P."/>
            <person name="Goolsby J.A."/>
            <person name="Tidwell J."/>
            <person name="Bellgard S.E."/>
            <person name="Bellgard M.I."/>
        </authorList>
    </citation>
    <scope>NUCLEOTIDE SEQUENCE</scope>
    <source>
        <tissue evidence="2">Shoot tissue taken approximately 20 cm above the soil surface</tissue>
    </source>
</reference>
<reference evidence="2" key="1">
    <citation type="submission" date="2014-09" db="EMBL/GenBank/DDBJ databases">
        <authorList>
            <person name="Magalhaes I.L.F."/>
            <person name="Oliveira U."/>
            <person name="Santos F.R."/>
            <person name="Vidigal T.H.D.A."/>
            <person name="Brescovit A.D."/>
            <person name="Santos A.J."/>
        </authorList>
    </citation>
    <scope>NUCLEOTIDE SEQUENCE</scope>
    <source>
        <tissue evidence="2">Shoot tissue taken approximately 20 cm above the soil surface</tissue>
    </source>
</reference>
<organism evidence="2">
    <name type="scientific">Arundo donax</name>
    <name type="common">Giant reed</name>
    <name type="synonym">Donax arundinaceus</name>
    <dbReference type="NCBI Taxonomy" id="35708"/>
    <lineage>
        <taxon>Eukaryota</taxon>
        <taxon>Viridiplantae</taxon>
        <taxon>Streptophyta</taxon>
        <taxon>Embryophyta</taxon>
        <taxon>Tracheophyta</taxon>
        <taxon>Spermatophyta</taxon>
        <taxon>Magnoliopsida</taxon>
        <taxon>Liliopsida</taxon>
        <taxon>Poales</taxon>
        <taxon>Poaceae</taxon>
        <taxon>PACMAD clade</taxon>
        <taxon>Arundinoideae</taxon>
        <taxon>Arundineae</taxon>
        <taxon>Arundo</taxon>
    </lineage>
</organism>
<evidence type="ECO:0000256" key="1">
    <source>
        <dbReference type="SAM" id="MobiDB-lite"/>
    </source>
</evidence>
<evidence type="ECO:0000313" key="2">
    <source>
        <dbReference type="EMBL" id="JAE32249.1"/>
    </source>
</evidence>
<accession>A0A0A9H8V8</accession>
<name>A0A0A9H8V8_ARUDO</name>
<proteinExistence type="predicted"/>
<sequence length="34" mass="4165">MARHRRPRGDAPVAGHQVRRRPGPRPRRRRRQDR</sequence>
<dbReference type="AlphaFoldDB" id="A0A0A9H8V8"/>
<feature type="region of interest" description="Disordered" evidence="1">
    <location>
        <begin position="1"/>
        <end position="34"/>
    </location>
</feature>
<feature type="compositionally biased region" description="Basic residues" evidence="1">
    <location>
        <begin position="17"/>
        <end position="34"/>
    </location>
</feature>